<keyword evidence="4" id="KW-0808">Transferase</keyword>
<comment type="subcellular location">
    <subcellularLocation>
        <location evidence="1">Cell membrane</location>
        <topology evidence="1">Multi-pass membrane protein</topology>
    </subcellularLocation>
</comment>
<feature type="transmembrane region" description="Helical" evidence="8">
    <location>
        <begin position="155"/>
        <end position="187"/>
    </location>
</feature>
<dbReference type="PANTHER" id="PTHR33908:SF11">
    <property type="entry name" value="MEMBRANE PROTEIN"/>
    <property type="match status" value="1"/>
</dbReference>
<evidence type="ECO:0000256" key="6">
    <source>
        <dbReference type="ARBA" id="ARBA00022989"/>
    </source>
</evidence>
<feature type="transmembrane region" description="Helical" evidence="8">
    <location>
        <begin position="199"/>
        <end position="220"/>
    </location>
</feature>
<feature type="transmembrane region" description="Helical" evidence="8">
    <location>
        <begin position="7"/>
        <end position="24"/>
    </location>
</feature>
<dbReference type="InterPro" id="IPR050297">
    <property type="entry name" value="LipidA_mod_glycosyltrf_83"/>
</dbReference>
<dbReference type="InterPro" id="IPR038731">
    <property type="entry name" value="RgtA/B/C-like"/>
</dbReference>
<dbReference type="GO" id="GO:0016763">
    <property type="term" value="F:pentosyltransferase activity"/>
    <property type="evidence" value="ECO:0007669"/>
    <property type="project" value="TreeGrafter"/>
</dbReference>
<keyword evidence="6 8" id="KW-1133">Transmembrane helix</keyword>
<evidence type="ECO:0000256" key="3">
    <source>
        <dbReference type="ARBA" id="ARBA00022676"/>
    </source>
</evidence>
<sequence length="371" mass="42615">MRRQKLFPILIVSALFILSGFYRLTDSTALTFDEGYYIPAARKYINKDIFANAEHPPLGKILLMTGIMTFGDNPVGWRIVPFIFGMIGVILLYFFALEIFKDKKTALFSAFLLAADSLWLYFSTHATLDIFVSVMLIGSAWCLWAFLGKPNIKNAVILGIVLGLASAVKWSAVFFLLAVFILILIWRNLSTGVGYSAKSFILFIASYITGYFLPFIFFWGGVDLVRIVLLQAQALFVHTSAKNIYDPNTVPPWLWFFQKQFTDKYYSTNPLLFFAWPLVFILKVFEIIKNAERKADLKLVFVIVCFSSLYFPWFFVQRPTYTFYILPAIPFICLLTGSVLKDIWERKKWGRGAVAVYLLVSVIVYFYTPYL</sequence>
<evidence type="ECO:0000256" key="4">
    <source>
        <dbReference type="ARBA" id="ARBA00022679"/>
    </source>
</evidence>
<dbReference type="EMBL" id="MEWA01000051">
    <property type="protein sequence ID" value="OGC68234.1"/>
    <property type="molecule type" value="Genomic_DNA"/>
</dbReference>
<keyword evidence="3" id="KW-0328">Glycosyltransferase</keyword>
<evidence type="ECO:0000256" key="2">
    <source>
        <dbReference type="ARBA" id="ARBA00022475"/>
    </source>
</evidence>
<evidence type="ECO:0000259" key="9">
    <source>
        <dbReference type="Pfam" id="PF13231"/>
    </source>
</evidence>
<feature type="transmembrane region" description="Helical" evidence="8">
    <location>
        <begin position="352"/>
        <end position="370"/>
    </location>
</feature>
<feature type="transmembrane region" description="Helical" evidence="8">
    <location>
        <begin position="321"/>
        <end position="340"/>
    </location>
</feature>
<keyword evidence="2" id="KW-1003">Cell membrane</keyword>
<evidence type="ECO:0000313" key="10">
    <source>
        <dbReference type="EMBL" id="OGC68234.1"/>
    </source>
</evidence>
<evidence type="ECO:0000256" key="5">
    <source>
        <dbReference type="ARBA" id="ARBA00022692"/>
    </source>
</evidence>
<protein>
    <recommendedName>
        <fullName evidence="9">Glycosyltransferase RgtA/B/C/D-like domain-containing protein</fullName>
    </recommendedName>
</protein>
<comment type="caution">
    <text evidence="10">The sequence shown here is derived from an EMBL/GenBank/DDBJ whole genome shotgun (WGS) entry which is preliminary data.</text>
</comment>
<dbReference type="PANTHER" id="PTHR33908">
    <property type="entry name" value="MANNOSYLTRANSFERASE YKCB-RELATED"/>
    <property type="match status" value="1"/>
</dbReference>
<gene>
    <name evidence="10" type="ORF">A2415_05035</name>
</gene>
<dbReference type="Proteomes" id="UP000179113">
    <property type="component" value="Unassembled WGS sequence"/>
</dbReference>
<feature type="transmembrane region" description="Helical" evidence="8">
    <location>
        <begin position="297"/>
        <end position="315"/>
    </location>
</feature>
<name>A0A1F4WFM5_UNCKA</name>
<reference evidence="10 11" key="1">
    <citation type="journal article" date="2016" name="Nat. Commun.">
        <title>Thousands of microbial genomes shed light on interconnected biogeochemical processes in an aquifer system.</title>
        <authorList>
            <person name="Anantharaman K."/>
            <person name="Brown C.T."/>
            <person name="Hug L.A."/>
            <person name="Sharon I."/>
            <person name="Castelle C.J."/>
            <person name="Probst A.J."/>
            <person name="Thomas B.C."/>
            <person name="Singh A."/>
            <person name="Wilkins M.J."/>
            <person name="Karaoz U."/>
            <person name="Brodie E.L."/>
            <person name="Williams K.H."/>
            <person name="Hubbard S.S."/>
            <person name="Banfield J.F."/>
        </authorList>
    </citation>
    <scope>NUCLEOTIDE SEQUENCE [LARGE SCALE GENOMIC DNA]</scope>
</reference>
<accession>A0A1F4WFM5</accession>
<dbReference type="GO" id="GO:0009103">
    <property type="term" value="P:lipopolysaccharide biosynthetic process"/>
    <property type="evidence" value="ECO:0007669"/>
    <property type="project" value="UniProtKB-ARBA"/>
</dbReference>
<organism evidence="10 11">
    <name type="scientific">candidate division WWE3 bacterium RIFOXYC1_FULL_39_7</name>
    <dbReference type="NCBI Taxonomy" id="1802643"/>
    <lineage>
        <taxon>Bacteria</taxon>
        <taxon>Katanobacteria</taxon>
    </lineage>
</organism>
<dbReference type="AlphaFoldDB" id="A0A1F4WFM5"/>
<feature type="transmembrane region" description="Helical" evidence="8">
    <location>
        <begin position="265"/>
        <end position="285"/>
    </location>
</feature>
<feature type="transmembrane region" description="Helical" evidence="8">
    <location>
        <begin position="75"/>
        <end position="94"/>
    </location>
</feature>
<feature type="domain" description="Glycosyltransferase RgtA/B/C/D-like" evidence="9">
    <location>
        <begin position="55"/>
        <end position="204"/>
    </location>
</feature>
<dbReference type="GO" id="GO:0005886">
    <property type="term" value="C:plasma membrane"/>
    <property type="evidence" value="ECO:0007669"/>
    <property type="project" value="UniProtKB-SubCell"/>
</dbReference>
<proteinExistence type="predicted"/>
<evidence type="ECO:0000256" key="8">
    <source>
        <dbReference type="SAM" id="Phobius"/>
    </source>
</evidence>
<keyword evidence="5 8" id="KW-0812">Transmembrane</keyword>
<dbReference type="Pfam" id="PF13231">
    <property type="entry name" value="PMT_2"/>
    <property type="match status" value="1"/>
</dbReference>
<evidence type="ECO:0000313" key="11">
    <source>
        <dbReference type="Proteomes" id="UP000179113"/>
    </source>
</evidence>
<evidence type="ECO:0000256" key="1">
    <source>
        <dbReference type="ARBA" id="ARBA00004651"/>
    </source>
</evidence>
<evidence type="ECO:0000256" key="7">
    <source>
        <dbReference type="ARBA" id="ARBA00023136"/>
    </source>
</evidence>
<keyword evidence="7 8" id="KW-0472">Membrane</keyword>